<keyword evidence="1" id="KW-0175">Coiled coil</keyword>
<gene>
    <name evidence="2" type="ORF">G6011_05886</name>
</gene>
<dbReference type="Proteomes" id="UP001199106">
    <property type="component" value="Unassembled WGS sequence"/>
</dbReference>
<sequence>MATRIILYCPSMDKIEKNFIILHLDKHDKVLYDIRLLLGIRYAAVYDIRARPISDLRYCASGQIVQVAASKDEIMKYYKPWNCIMYKGQDSADVDWMTDGVGLPWEDLTNSQKCAHITCVSSAGAKPSSFTQANTIRITRPYTAVQKEVQEIVAADPEAMCTQYDVGMVIFDNWSWKWETFLPTSMKPADLKYMSPKVLSLLVVLSSFTHGSAHKVHAYIVDAVSARLSDLEDGEIKDPLRKRGDGGIEDPLLREEDVIHVVNTLYEKAENFKAKLELAKENKAKEKARKGA</sequence>
<comment type="caution">
    <text evidence="2">The sequence shown here is derived from an EMBL/GenBank/DDBJ whole genome shotgun (WGS) entry which is preliminary data.</text>
</comment>
<evidence type="ECO:0000313" key="2">
    <source>
        <dbReference type="EMBL" id="KAG9189018.1"/>
    </source>
</evidence>
<dbReference type="AlphaFoldDB" id="A0AAD4FHD0"/>
<reference evidence="2" key="1">
    <citation type="submission" date="2021-07" db="EMBL/GenBank/DDBJ databases">
        <title>Genome Resource of American Ginseng Black Spot Pathogen Alternaria panax.</title>
        <authorList>
            <person name="Qiu C."/>
            <person name="Wang W."/>
            <person name="Liu Z."/>
        </authorList>
    </citation>
    <scope>NUCLEOTIDE SEQUENCE</scope>
    <source>
        <strain evidence="2">BNCC115425</strain>
    </source>
</reference>
<feature type="coiled-coil region" evidence="1">
    <location>
        <begin position="262"/>
        <end position="289"/>
    </location>
</feature>
<evidence type="ECO:0000313" key="3">
    <source>
        <dbReference type="Proteomes" id="UP001199106"/>
    </source>
</evidence>
<accession>A0AAD4FHD0</accession>
<evidence type="ECO:0000256" key="1">
    <source>
        <dbReference type="SAM" id="Coils"/>
    </source>
</evidence>
<protein>
    <submittedName>
        <fullName evidence="2">Uncharacterized protein</fullName>
    </submittedName>
</protein>
<proteinExistence type="predicted"/>
<name>A0AAD4FHD0_9PLEO</name>
<keyword evidence="3" id="KW-1185">Reference proteome</keyword>
<organism evidence="2 3">
    <name type="scientific">Alternaria panax</name>
    <dbReference type="NCBI Taxonomy" id="48097"/>
    <lineage>
        <taxon>Eukaryota</taxon>
        <taxon>Fungi</taxon>
        <taxon>Dikarya</taxon>
        <taxon>Ascomycota</taxon>
        <taxon>Pezizomycotina</taxon>
        <taxon>Dothideomycetes</taxon>
        <taxon>Pleosporomycetidae</taxon>
        <taxon>Pleosporales</taxon>
        <taxon>Pleosporineae</taxon>
        <taxon>Pleosporaceae</taxon>
        <taxon>Alternaria</taxon>
        <taxon>Alternaria sect. Panax</taxon>
    </lineage>
</organism>
<dbReference type="EMBL" id="JAANER010000005">
    <property type="protein sequence ID" value="KAG9189018.1"/>
    <property type="molecule type" value="Genomic_DNA"/>
</dbReference>